<evidence type="ECO:0000256" key="1">
    <source>
        <dbReference type="SAM" id="MobiDB-lite"/>
    </source>
</evidence>
<dbReference type="PANTHER" id="PTHR21600:SF53">
    <property type="entry name" value="RNA PSEUDOURIDINE SYNTHASE 3, MITOCHONDRIAL"/>
    <property type="match status" value="1"/>
</dbReference>
<feature type="region of interest" description="Disordered" evidence="1">
    <location>
        <begin position="35"/>
        <end position="62"/>
    </location>
</feature>
<dbReference type="Proteomes" id="UP000235145">
    <property type="component" value="Unassembled WGS sequence"/>
</dbReference>
<feature type="domain" description="Pseudouridine synthase RsuA/RluA-like" evidence="2">
    <location>
        <begin position="112"/>
        <end position="276"/>
    </location>
</feature>
<dbReference type="EMBL" id="NBSK02000009">
    <property type="protein sequence ID" value="KAJ0188417.1"/>
    <property type="molecule type" value="Genomic_DNA"/>
</dbReference>
<keyword evidence="4" id="KW-1185">Reference proteome</keyword>
<dbReference type="PANTHER" id="PTHR21600">
    <property type="entry name" value="MITOCHONDRIAL RNA PSEUDOURIDINE SYNTHASE"/>
    <property type="match status" value="1"/>
</dbReference>
<dbReference type="CDD" id="cd02869">
    <property type="entry name" value="PseudoU_synth_RluA_like"/>
    <property type="match status" value="1"/>
</dbReference>
<evidence type="ECO:0000313" key="3">
    <source>
        <dbReference type="EMBL" id="KAJ0188417.1"/>
    </source>
</evidence>
<feature type="compositionally biased region" description="Basic residues" evidence="1">
    <location>
        <begin position="36"/>
        <end position="45"/>
    </location>
</feature>
<dbReference type="GO" id="GO:0009982">
    <property type="term" value="F:pseudouridine synthase activity"/>
    <property type="evidence" value="ECO:0000318"/>
    <property type="project" value="GO_Central"/>
</dbReference>
<gene>
    <name evidence="3" type="ORF">LSAT_V11C900485410</name>
</gene>
<evidence type="ECO:0000313" key="4">
    <source>
        <dbReference type="Proteomes" id="UP000235145"/>
    </source>
</evidence>
<dbReference type="InterPro" id="IPR006145">
    <property type="entry name" value="PsdUridine_synth_RsuA/RluA"/>
</dbReference>
<organism evidence="3 4">
    <name type="scientific">Lactuca sativa</name>
    <name type="common">Garden lettuce</name>
    <dbReference type="NCBI Taxonomy" id="4236"/>
    <lineage>
        <taxon>Eukaryota</taxon>
        <taxon>Viridiplantae</taxon>
        <taxon>Streptophyta</taxon>
        <taxon>Embryophyta</taxon>
        <taxon>Tracheophyta</taxon>
        <taxon>Spermatophyta</taxon>
        <taxon>Magnoliopsida</taxon>
        <taxon>eudicotyledons</taxon>
        <taxon>Gunneridae</taxon>
        <taxon>Pentapetalae</taxon>
        <taxon>asterids</taxon>
        <taxon>campanulids</taxon>
        <taxon>Asterales</taxon>
        <taxon>Asteraceae</taxon>
        <taxon>Cichorioideae</taxon>
        <taxon>Cichorieae</taxon>
        <taxon>Lactucinae</taxon>
        <taxon>Lactuca</taxon>
    </lineage>
</organism>
<accession>A0A9R1WWZ1</accession>
<protein>
    <recommendedName>
        <fullName evidence="2">Pseudouridine synthase RsuA/RluA-like domain-containing protein</fullName>
    </recommendedName>
</protein>
<dbReference type="GO" id="GO:0003723">
    <property type="term" value="F:RNA binding"/>
    <property type="evidence" value="ECO:0007669"/>
    <property type="project" value="InterPro"/>
</dbReference>
<reference evidence="3 4" key="1">
    <citation type="journal article" date="2017" name="Nat. Commun.">
        <title>Genome assembly with in vitro proximity ligation data and whole-genome triplication in lettuce.</title>
        <authorList>
            <person name="Reyes-Chin-Wo S."/>
            <person name="Wang Z."/>
            <person name="Yang X."/>
            <person name="Kozik A."/>
            <person name="Arikit S."/>
            <person name="Song C."/>
            <person name="Xia L."/>
            <person name="Froenicke L."/>
            <person name="Lavelle D.O."/>
            <person name="Truco M.J."/>
            <person name="Xia R."/>
            <person name="Zhu S."/>
            <person name="Xu C."/>
            <person name="Xu H."/>
            <person name="Xu X."/>
            <person name="Cox K."/>
            <person name="Korf I."/>
            <person name="Meyers B.C."/>
            <person name="Michelmore R.W."/>
        </authorList>
    </citation>
    <scope>NUCLEOTIDE SEQUENCE [LARGE SCALE GENOMIC DNA]</scope>
    <source>
        <strain evidence="4">cv. Salinas</strain>
        <tissue evidence="3">Seedlings</tissue>
    </source>
</reference>
<dbReference type="InterPro" id="IPR020103">
    <property type="entry name" value="PsdUridine_synth_cat_dom_sf"/>
</dbReference>
<dbReference type="Pfam" id="PF00849">
    <property type="entry name" value="PseudoU_synth_2"/>
    <property type="match status" value="1"/>
</dbReference>
<dbReference type="SUPFAM" id="SSF55120">
    <property type="entry name" value="Pseudouridine synthase"/>
    <property type="match status" value="1"/>
</dbReference>
<evidence type="ECO:0000259" key="2">
    <source>
        <dbReference type="Pfam" id="PF00849"/>
    </source>
</evidence>
<name>A0A9R1WWZ1_LACSA</name>
<dbReference type="InterPro" id="IPR050188">
    <property type="entry name" value="RluA_PseudoU_synthase"/>
</dbReference>
<dbReference type="AlphaFoldDB" id="A0A9R1WWZ1"/>
<comment type="caution">
    <text evidence="3">The sequence shown here is derived from an EMBL/GenBank/DDBJ whole genome shotgun (WGS) entry which is preliminary data.</text>
</comment>
<dbReference type="Gene3D" id="3.30.2350.10">
    <property type="entry name" value="Pseudouridine synthase"/>
    <property type="match status" value="1"/>
</dbReference>
<dbReference type="GO" id="GO:0000455">
    <property type="term" value="P:enzyme-directed rRNA pseudouridine synthesis"/>
    <property type="evidence" value="ECO:0000318"/>
    <property type="project" value="GO_Central"/>
</dbReference>
<sequence>MMWLKSSFHKVRHFSRVSPPLPDCVVRVSNNITHLGHPKSPHKPRQLLSLPPLPPHPLPGKNASPDSHITAISWMKYYFADVTPSVIQSHFNKGLVKMECHETKSLKKDSALLVLNKPPKVPLKGNLAVHNSMDALAAAALCYDYDEGPKLVHRLDRESSGILLMGRTKETISYLHSLFSETKPSLKALNDTFQRYWALVIGTPKQNQGIIHAPLTKVVLNGGKAERVMLGYGCNLETSQEAVTEYRVLGPTINGCSWLELRPLTNHKHQMRVHCAEALGTPIVGDYKYGWFVHSKWKQMPRPDYEPTTGEPYKMRRPDGLDVQKGSVLSKVPLLHLHCRELVIPNVAKRLEGKNVKSKPDVLRFVAPMPSHMKISWNLMSSYLV</sequence>
<proteinExistence type="predicted"/>